<dbReference type="PROSITE" id="PS50879">
    <property type="entry name" value="RNASE_H_1"/>
    <property type="match status" value="1"/>
</dbReference>
<dbReference type="OrthoDB" id="245563at2759"/>
<comment type="similarity">
    <text evidence="2">Belongs to the RNase H family.</text>
</comment>
<keyword evidence="11" id="KW-1185">Reference proteome</keyword>
<feature type="region of interest" description="Disordered" evidence="8">
    <location>
        <begin position="1"/>
        <end position="34"/>
    </location>
</feature>
<dbReference type="InterPro" id="IPR050092">
    <property type="entry name" value="RNase_H"/>
</dbReference>
<gene>
    <name evidence="10" type="ORF">K402DRAFT_87440</name>
</gene>
<dbReference type="InterPro" id="IPR002156">
    <property type="entry name" value="RNaseH_domain"/>
</dbReference>
<dbReference type="PANTHER" id="PTHR10642">
    <property type="entry name" value="RIBONUCLEASE H1"/>
    <property type="match status" value="1"/>
</dbReference>
<dbReference type="GO" id="GO:0004523">
    <property type="term" value="F:RNA-DNA hybrid ribonuclease activity"/>
    <property type="evidence" value="ECO:0007669"/>
    <property type="project" value="UniProtKB-EC"/>
</dbReference>
<dbReference type="Pfam" id="PF00075">
    <property type="entry name" value="RNase_H"/>
    <property type="match status" value="1"/>
</dbReference>
<dbReference type="InterPro" id="IPR036397">
    <property type="entry name" value="RNaseH_sf"/>
</dbReference>
<protein>
    <recommendedName>
        <fullName evidence="3">ribonuclease H</fullName>
        <ecNumber evidence="3">3.1.26.4</ecNumber>
    </recommendedName>
</protein>
<evidence type="ECO:0000256" key="3">
    <source>
        <dbReference type="ARBA" id="ARBA00012180"/>
    </source>
</evidence>
<feature type="domain" description="RNase H type-1" evidence="9">
    <location>
        <begin position="93"/>
        <end position="272"/>
    </location>
</feature>
<evidence type="ECO:0000256" key="6">
    <source>
        <dbReference type="ARBA" id="ARBA00022759"/>
    </source>
</evidence>
<accession>A0A6G1GZF2</accession>
<evidence type="ECO:0000256" key="8">
    <source>
        <dbReference type="SAM" id="MobiDB-lite"/>
    </source>
</evidence>
<evidence type="ECO:0000313" key="11">
    <source>
        <dbReference type="Proteomes" id="UP000800041"/>
    </source>
</evidence>
<dbReference type="GO" id="GO:0046872">
    <property type="term" value="F:metal ion binding"/>
    <property type="evidence" value="ECO:0007669"/>
    <property type="project" value="UniProtKB-KW"/>
</dbReference>
<evidence type="ECO:0000259" key="9">
    <source>
        <dbReference type="PROSITE" id="PS50879"/>
    </source>
</evidence>
<keyword evidence="5" id="KW-0479">Metal-binding</keyword>
<keyword evidence="7" id="KW-0378">Hydrolase</keyword>
<evidence type="ECO:0000256" key="2">
    <source>
        <dbReference type="ARBA" id="ARBA00005300"/>
    </source>
</evidence>
<organism evidence="10 11">
    <name type="scientific">Aulographum hederae CBS 113979</name>
    <dbReference type="NCBI Taxonomy" id="1176131"/>
    <lineage>
        <taxon>Eukaryota</taxon>
        <taxon>Fungi</taxon>
        <taxon>Dikarya</taxon>
        <taxon>Ascomycota</taxon>
        <taxon>Pezizomycotina</taxon>
        <taxon>Dothideomycetes</taxon>
        <taxon>Pleosporomycetidae</taxon>
        <taxon>Aulographales</taxon>
        <taxon>Aulographaceae</taxon>
    </lineage>
</organism>
<name>A0A6G1GZF2_9PEZI</name>
<feature type="compositionally biased region" description="Polar residues" evidence="8">
    <location>
        <begin position="1"/>
        <end position="22"/>
    </location>
</feature>
<evidence type="ECO:0000313" key="10">
    <source>
        <dbReference type="EMBL" id="KAF1986346.1"/>
    </source>
</evidence>
<dbReference type="InterPro" id="IPR012337">
    <property type="entry name" value="RNaseH-like_sf"/>
</dbReference>
<evidence type="ECO:0000256" key="1">
    <source>
        <dbReference type="ARBA" id="ARBA00000077"/>
    </source>
</evidence>
<dbReference type="SUPFAM" id="SSF53098">
    <property type="entry name" value="Ribonuclease H-like"/>
    <property type="match status" value="1"/>
</dbReference>
<dbReference type="GO" id="GO:0003676">
    <property type="term" value="F:nucleic acid binding"/>
    <property type="evidence" value="ECO:0007669"/>
    <property type="project" value="InterPro"/>
</dbReference>
<evidence type="ECO:0000256" key="7">
    <source>
        <dbReference type="ARBA" id="ARBA00022801"/>
    </source>
</evidence>
<dbReference type="AlphaFoldDB" id="A0A6G1GZF2"/>
<dbReference type="PANTHER" id="PTHR10642:SF26">
    <property type="entry name" value="RIBONUCLEASE H1"/>
    <property type="match status" value="1"/>
</dbReference>
<dbReference type="EMBL" id="ML977157">
    <property type="protein sequence ID" value="KAF1986346.1"/>
    <property type="molecule type" value="Genomic_DNA"/>
</dbReference>
<proteinExistence type="inferred from homology"/>
<evidence type="ECO:0000256" key="4">
    <source>
        <dbReference type="ARBA" id="ARBA00022722"/>
    </source>
</evidence>
<dbReference type="Gene3D" id="3.30.420.10">
    <property type="entry name" value="Ribonuclease H-like superfamily/Ribonuclease H"/>
    <property type="match status" value="1"/>
</dbReference>
<sequence>MPTYQASHSNHRIVQTSSSSARPTRPFDPASNSARLDDRAESFHIPSFSPINPSQNFIKFSPPHPDAEPEDLFCPMIAEAAGIPHPRNIRDNDDYEFLIYTDGSCLSNGRDGAQAGCAFIFRPATGPSFIPRTTFSGRSTRSMGLHALGACTFHLEARGPDGERARQTSNRAELRAVIAALQYRVWTNEGFDRLVIATDSAYAVEGATYWVNRWQRNGWQTSGRKPVLNRDLWEELLREKARWSRMGMRVLFWRIPRELNSEADELAKDGAEMEQERYWTVKEGSLC</sequence>
<evidence type="ECO:0000256" key="5">
    <source>
        <dbReference type="ARBA" id="ARBA00022723"/>
    </source>
</evidence>
<dbReference type="GO" id="GO:0043137">
    <property type="term" value="P:DNA replication, removal of RNA primer"/>
    <property type="evidence" value="ECO:0007669"/>
    <property type="project" value="TreeGrafter"/>
</dbReference>
<dbReference type="EC" id="3.1.26.4" evidence="3"/>
<comment type="catalytic activity">
    <reaction evidence="1">
        <text>Endonucleolytic cleavage to 5'-phosphomonoester.</text>
        <dbReference type="EC" id="3.1.26.4"/>
    </reaction>
</comment>
<keyword evidence="6" id="KW-0255">Endonuclease</keyword>
<keyword evidence="4" id="KW-0540">Nuclease</keyword>
<reference evidence="10" key="1">
    <citation type="journal article" date="2020" name="Stud. Mycol.">
        <title>101 Dothideomycetes genomes: a test case for predicting lifestyles and emergence of pathogens.</title>
        <authorList>
            <person name="Haridas S."/>
            <person name="Albert R."/>
            <person name="Binder M."/>
            <person name="Bloem J."/>
            <person name="Labutti K."/>
            <person name="Salamov A."/>
            <person name="Andreopoulos B."/>
            <person name="Baker S."/>
            <person name="Barry K."/>
            <person name="Bills G."/>
            <person name="Bluhm B."/>
            <person name="Cannon C."/>
            <person name="Castanera R."/>
            <person name="Culley D."/>
            <person name="Daum C."/>
            <person name="Ezra D."/>
            <person name="Gonzalez J."/>
            <person name="Henrissat B."/>
            <person name="Kuo A."/>
            <person name="Liang C."/>
            <person name="Lipzen A."/>
            <person name="Lutzoni F."/>
            <person name="Magnuson J."/>
            <person name="Mondo S."/>
            <person name="Nolan M."/>
            <person name="Ohm R."/>
            <person name="Pangilinan J."/>
            <person name="Park H.-J."/>
            <person name="Ramirez L."/>
            <person name="Alfaro M."/>
            <person name="Sun H."/>
            <person name="Tritt A."/>
            <person name="Yoshinaga Y."/>
            <person name="Zwiers L.-H."/>
            <person name="Turgeon B."/>
            <person name="Goodwin S."/>
            <person name="Spatafora J."/>
            <person name="Crous P."/>
            <person name="Grigoriev I."/>
        </authorList>
    </citation>
    <scope>NUCLEOTIDE SEQUENCE</scope>
    <source>
        <strain evidence="10">CBS 113979</strain>
    </source>
</reference>
<dbReference type="CDD" id="cd13934">
    <property type="entry name" value="RNase_H_Dikarya_like"/>
    <property type="match status" value="1"/>
</dbReference>
<dbReference type="Proteomes" id="UP000800041">
    <property type="component" value="Unassembled WGS sequence"/>
</dbReference>